<name>A0A2P2Q9Q9_RHIMU</name>
<protein>
    <submittedName>
        <fullName evidence="1">Uncharacterized protein</fullName>
    </submittedName>
</protein>
<evidence type="ECO:0000313" key="1">
    <source>
        <dbReference type="EMBL" id="MBX63731.1"/>
    </source>
</evidence>
<reference evidence="1" key="1">
    <citation type="submission" date="2018-02" db="EMBL/GenBank/DDBJ databases">
        <title>Rhizophora mucronata_Transcriptome.</title>
        <authorList>
            <person name="Meera S.P."/>
            <person name="Sreeshan A."/>
            <person name="Augustine A."/>
        </authorList>
    </citation>
    <scope>NUCLEOTIDE SEQUENCE</scope>
    <source>
        <tissue evidence="1">Leaf</tissue>
    </source>
</reference>
<proteinExistence type="predicted"/>
<dbReference type="EMBL" id="GGEC01083247">
    <property type="protein sequence ID" value="MBX63731.1"/>
    <property type="molecule type" value="Transcribed_RNA"/>
</dbReference>
<dbReference type="AlphaFoldDB" id="A0A2P2Q9Q9"/>
<accession>A0A2P2Q9Q9</accession>
<sequence length="21" mass="2643">MKYNIYIFLNTLNYCSFEHKT</sequence>
<organism evidence="1">
    <name type="scientific">Rhizophora mucronata</name>
    <name type="common">Asiatic mangrove</name>
    <dbReference type="NCBI Taxonomy" id="61149"/>
    <lineage>
        <taxon>Eukaryota</taxon>
        <taxon>Viridiplantae</taxon>
        <taxon>Streptophyta</taxon>
        <taxon>Embryophyta</taxon>
        <taxon>Tracheophyta</taxon>
        <taxon>Spermatophyta</taxon>
        <taxon>Magnoliopsida</taxon>
        <taxon>eudicotyledons</taxon>
        <taxon>Gunneridae</taxon>
        <taxon>Pentapetalae</taxon>
        <taxon>rosids</taxon>
        <taxon>fabids</taxon>
        <taxon>Malpighiales</taxon>
        <taxon>Rhizophoraceae</taxon>
        <taxon>Rhizophora</taxon>
    </lineage>
</organism>